<keyword evidence="3" id="KW-0325">Glycoprotein</keyword>
<dbReference type="SUPFAM" id="SSF53474">
    <property type="entry name" value="alpha/beta-Hydrolases"/>
    <property type="match status" value="1"/>
</dbReference>
<dbReference type="InterPro" id="IPR002018">
    <property type="entry name" value="CarbesteraseB"/>
</dbReference>
<dbReference type="PROSITE" id="PS00941">
    <property type="entry name" value="CARBOXYLESTERASE_B_2"/>
    <property type="match status" value="1"/>
</dbReference>
<evidence type="ECO:0000256" key="1">
    <source>
        <dbReference type="ARBA" id="ARBA00005964"/>
    </source>
</evidence>
<dbReference type="AlphaFoldDB" id="N6THC1"/>
<evidence type="ECO:0000256" key="3">
    <source>
        <dbReference type="ARBA" id="ARBA00023180"/>
    </source>
</evidence>
<reference evidence="4" key="1">
    <citation type="journal article" date="2013" name="Genome Biol.">
        <title>Draft genome of the mountain pine beetle, Dendroctonus ponderosae Hopkins, a major forest pest.</title>
        <authorList>
            <person name="Keeling C.I."/>
            <person name="Yuen M.M."/>
            <person name="Liao N.Y."/>
            <person name="Docking T.R."/>
            <person name="Chan S.K."/>
            <person name="Taylor G.A."/>
            <person name="Palmquist D.L."/>
            <person name="Jackman S.D."/>
            <person name="Nguyen A."/>
            <person name="Li M."/>
            <person name="Henderson H."/>
            <person name="Janes J.K."/>
            <person name="Zhao Y."/>
            <person name="Pandoh P."/>
            <person name="Moore R."/>
            <person name="Sperling F.A."/>
            <person name="Huber D.P."/>
            <person name="Birol I."/>
            <person name="Jones S.J."/>
            <person name="Bohlmann J."/>
        </authorList>
    </citation>
    <scope>NUCLEOTIDE SEQUENCE</scope>
</reference>
<dbReference type="InterPro" id="IPR019819">
    <property type="entry name" value="Carboxylesterase_B_CS"/>
</dbReference>
<organism evidence="4">
    <name type="scientific">Dendroctonus ponderosae</name>
    <name type="common">Mountain pine beetle</name>
    <dbReference type="NCBI Taxonomy" id="77166"/>
    <lineage>
        <taxon>Eukaryota</taxon>
        <taxon>Metazoa</taxon>
        <taxon>Ecdysozoa</taxon>
        <taxon>Arthropoda</taxon>
        <taxon>Hexapoda</taxon>
        <taxon>Insecta</taxon>
        <taxon>Pterygota</taxon>
        <taxon>Neoptera</taxon>
        <taxon>Endopterygota</taxon>
        <taxon>Coleoptera</taxon>
        <taxon>Polyphaga</taxon>
        <taxon>Cucujiformia</taxon>
        <taxon>Curculionidae</taxon>
        <taxon>Scolytinae</taxon>
        <taxon>Dendroctonus</taxon>
    </lineage>
</organism>
<dbReference type="OMA" id="HWDDVRV"/>
<dbReference type="EMBL" id="KB740949">
    <property type="protein sequence ID" value="ENN77158.1"/>
    <property type="molecule type" value="Genomic_DNA"/>
</dbReference>
<keyword evidence="2" id="KW-0732">Signal</keyword>
<proteinExistence type="inferred from homology"/>
<sequence length="141" mass="16291">MAYITKSMTIIITLYAITSGSPTGYDLQMERTREVVLRKQGKVQGRIVQLRNYSLPRVEIYRGIPYAAPPVGEFRFMPPNSNAPSWKGVKFLDNFGPVCPQKFPDMSTLSSERRQYINRLKLFLKHESEDCLYLNIYAPHQ</sequence>
<dbReference type="Gene3D" id="3.40.50.1820">
    <property type="entry name" value="alpha/beta hydrolase"/>
    <property type="match status" value="1"/>
</dbReference>
<feature type="non-terminal residue" evidence="4">
    <location>
        <position position="1"/>
    </location>
</feature>
<feature type="non-terminal residue" evidence="4">
    <location>
        <position position="141"/>
    </location>
</feature>
<dbReference type="OrthoDB" id="3200163at2759"/>
<comment type="similarity">
    <text evidence="1">Belongs to the type-B carboxylesterase/lipase family.</text>
</comment>
<dbReference type="PANTHER" id="PTHR43903">
    <property type="entry name" value="NEUROLIGIN"/>
    <property type="match status" value="1"/>
</dbReference>
<dbReference type="InterPro" id="IPR051093">
    <property type="entry name" value="Neuroligin/BSAL"/>
</dbReference>
<accession>N6THC1</accession>
<gene>
    <name evidence="4" type="ORF">YQE_06297</name>
</gene>
<dbReference type="InterPro" id="IPR029058">
    <property type="entry name" value="AB_hydrolase_fold"/>
</dbReference>
<protein>
    <submittedName>
        <fullName evidence="4">Uncharacterized protein</fullName>
    </submittedName>
</protein>
<evidence type="ECO:0000256" key="2">
    <source>
        <dbReference type="ARBA" id="ARBA00022729"/>
    </source>
</evidence>
<dbReference type="HOGENOM" id="CLU_006586_7_1_1"/>
<name>N6THC1_DENPD</name>
<dbReference type="Pfam" id="PF00135">
    <property type="entry name" value="COesterase"/>
    <property type="match status" value="1"/>
</dbReference>
<evidence type="ECO:0000313" key="4">
    <source>
        <dbReference type="EMBL" id="ENN77158.1"/>
    </source>
</evidence>